<dbReference type="Proteomes" id="UP000235081">
    <property type="component" value="Unassembled WGS sequence"/>
</dbReference>
<keyword evidence="1" id="KW-0808">Transferase</keyword>
<keyword evidence="1" id="KW-0489">Methyltransferase</keyword>
<organism evidence="1 2">
    <name type="scientific">Fischerella thermalis CCMEE 5318</name>
    <dbReference type="NCBI Taxonomy" id="2019666"/>
    <lineage>
        <taxon>Bacteria</taxon>
        <taxon>Bacillati</taxon>
        <taxon>Cyanobacteriota</taxon>
        <taxon>Cyanophyceae</taxon>
        <taxon>Nostocales</taxon>
        <taxon>Hapalosiphonaceae</taxon>
        <taxon>Fischerella</taxon>
    </lineage>
</organism>
<evidence type="ECO:0000313" key="1">
    <source>
        <dbReference type="EMBL" id="PMB21814.1"/>
    </source>
</evidence>
<comment type="caution">
    <text evidence="1">The sequence shown here is derived from an EMBL/GenBank/DDBJ whole genome shotgun (WGS) entry which is preliminary data.</text>
</comment>
<protein>
    <submittedName>
        <fullName evidence="1">DNA methyltransferase</fullName>
    </submittedName>
</protein>
<dbReference type="GO" id="GO:0008168">
    <property type="term" value="F:methyltransferase activity"/>
    <property type="evidence" value="ECO:0007669"/>
    <property type="project" value="UniProtKB-KW"/>
</dbReference>
<dbReference type="GO" id="GO:0032259">
    <property type="term" value="P:methylation"/>
    <property type="evidence" value="ECO:0007669"/>
    <property type="project" value="UniProtKB-KW"/>
</dbReference>
<accession>A0A2N6LEG5</accession>
<evidence type="ECO:0000313" key="2">
    <source>
        <dbReference type="Proteomes" id="UP000235081"/>
    </source>
</evidence>
<dbReference type="AlphaFoldDB" id="A0A2N6LEG5"/>
<proteinExistence type="predicted"/>
<dbReference type="InterPro" id="IPR019066">
    <property type="entry name" value="Restrct_endonuc_II_SacI"/>
</dbReference>
<dbReference type="RefSeq" id="WP_102181986.1">
    <property type="nucleotide sequence ID" value="NZ_NMQE01000399.1"/>
</dbReference>
<name>A0A2N6LEG5_9CYAN</name>
<sequence length="377" mass="42181">MSATPTAILDVALQKASSSIAQPIVTNPSIAQKIDYVSSYVGNRAVVRLLLACALAAIHRVNVDIRKPYTEIGTPDAYSGRYYDESYITAFINQHELPCNPTTAFLTPALRNRNITLTPAVNLVGRPPKLYEVALQLLDDVHQGRITALELLAETLRCLIIARNQKRQRMETLLADLKKSEDAIPLSAEEIVTLLQQHLACRGSSRLPVLIVAAAYQVAEQYIGERFLPLESHNAADEQTGALGDVEITLVDDEKVITSYEMKTRRVTLADIDRALQKINNTGKRVDNYIFITTDVIEEGIREYTSSMYERTGGIEIVVLDCISFVRHFLHLFHRLRSQFLSAYQQLVLREPESAVSQPLKEAFLALRQAAESAREF</sequence>
<gene>
    <name evidence="1" type="ORF">CEN46_13685</name>
</gene>
<reference evidence="1 2" key="1">
    <citation type="submission" date="2017-07" db="EMBL/GenBank/DDBJ databases">
        <title>Genomes of Fischerella (Mastigocladus) sp. strains.</title>
        <authorList>
            <person name="Miller S.R."/>
        </authorList>
    </citation>
    <scope>NUCLEOTIDE SEQUENCE [LARGE SCALE GENOMIC DNA]</scope>
    <source>
        <strain evidence="1 2">CCMEE 5318</strain>
    </source>
</reference>
<dbReference type="EMBL" id="NMQE01000399">
    <property type="protein sequence ID" value="PMB21814.1"/>
    <property type="molecule type" value="Genomic_DNA"/>
</dbReference>
<dbReference type="Pfam" id="PF09566">
    <property type="entry name" value="RE_SacI"/>
    <property type="match status" value="1"/>
</dbReference>